<dbReference type="InterPro" id="IPR003658">
    <property type="entry name" value="Anti-sigma_ant"/>
</dbReference>
<dbReference type="PANTHER" id="PTHR33495">
    <property type="entry name" value="ANTI-SIGMA FACTOR ANTAGONIST TM_1081-RELATED-RELATED"/>
    <property type="match status" value="1"/>
</dbReference>
<evidence type="ECO:0000256" key="2">
    <source>
        <dbReference type="ARBA" id="ARBA00022553"/>
    </source>
</evidence>
<evidence type="ECO:0000256" key="1">
    <source>
        <dbReference type="ARBA" id="ARBA00009013"/>
    </source>
</evidence>
<protein>
    <recommendedName>
        <fullName evidence="3">STAS domain-containing protein</fullName>
    </recommendedName>
</protein>
<dbReference type="InterPro" id="IPR002645">
    <property type="entry name" value="STAS_dom"/>
</dbReference>
<dbReference type="NCBIfam" id="TIGR00377">
    <property type="entry name" value="ant_ant_sig"/>
    <property type="match status" value="1"/>
</dbReference>
<dbReference type="Pfam" id="PF01740">
    <property type="entry name" value="STAS"/>
    <property type="match status" value="1"/>
</dbReference>
<comment type="caution">
    <text evidence="4">The sequence shown here is derived from an EMBL/GenBank/DDBJ whole genome shotgun (WGS) entry which is preliminary data.</text>
</comment>
<keyword evidence="2" id="KW-0597">Phosphoprotein</keyword>
<dbReference type="PROSITE" id="PS50801">
    <property type="entry name" value="STAS"/>
    <property type="match status" value="1"/>
</dbReference>
<dbReference type="CDD" id="cd07043">
    <property type="entry name" value="STAS_anti-anti-sigma_factors"/>
    <property type="match status" value="1"/>
</dbReference>
<organism evidence="4">
    <name type="scientific">marine sediment metagenome</name>
    <dbReference type="NCBI Taxonomy" id="412755"/>
    <lineage>
        <taxon>unclassified sequences</taxon>
        <taxon>metagenomes</taxon>
        <taxon>ecological metagenomes</taxon>
    </lineage>
</organism>
<dbReference type="EMBL" id="LAZR01064455">
    <property type="protein sequence ID" value="KKK57483.1"/>
    <property type="molecule type" value="Genomic_DNA"/>
</dbReference>
<dbReference type="GO" id="GO:0043856">
    <property type="term" value="F:anti-sigma factor antagonist activity"/>
    <property type="evidence" value="ECO:0007669"/>
    <property type="project" value="InterPro"/>
</dbReference>
<accession>A0A0F8WLC9</accession>
<comment type="similarity">
    <text evidence="1">Belongs to the anti-sigma-factor antagonist family.</text>
</comment>
<evidence type="ECO:0000259" key="3">
    <source>
        <dbReference type="PROSITE" id="PS50801"/>
    </source>
</evidence>
<reference evidence="4" key="1">
    <citation type="journal article" date="2015" name="Nature">
        <title>Complex archaea that bridge the gap between prokaryotes and eukaryotes.</title>
        <authorList>
            <person name="Spang A."/>
            <person name="Saw J.H."/>
            <person name="Jorgensen S.L."/>
            <person name="Zaremba-Niedzwiedzka K."/>
            <person name="Martijn J."/>
            <person name="Lind A.E."/>
            <person name="van Eijk R."/>
            <person name="Schleper C."/>
            <person name="Guy L."/>
            <person name="Ettema T.J."/>
        </authorList>
    </citation>
    <scope>NUCLEOTIDE SEQUENCE</scope>
</reference>
<dbReference type="AlphaFoldDB" id="A0A0F8WLC9"/>
<dbReference type="Gene3D" id="3.30.750.24">
    <property type="entry name" value="STAS domain"/>
    <property type="match status" value="1"/>
</dbReference>
<proteinExistence type="inferred from homology"/>
<dbReference type="InterPro" id="IPR036513">
    <property type="entry name" value="STAS_dom_sf"/>
</dbReference>
<gene>
    <name evidence="4" type="ORF">LCGC14_3054010</name>
</gene>
<sequence>MDLKIDVEEQDGVMLLKLDGEVDVYTAPKLKSRLVDLVDQGKFKIVVDLEQVDFMDSSGLGVLVGGLKRVRSHEGAIALICTQENILKIFRITGLVKVFPIFDDQDQAIQSV</sequence>
<name>A0A0F8WLC9_9ZZZZ</name>
<feature type="domain" description="STAS" evidence="3">
    <location>
        <begin position="3"/>
        <end position="112"/>
    </location>
</feature>
<dbReference type="PANTHER" id="PTHR33495:SF2">
    <property type="entry name" value="ANTI-SIGMA FACTOR ANTAGONIST TM_1081-RELATED"/>
    <property type="match status" value="1"/>
</dbReference>
<dbReference type="SUPFAM" id="SSF52091">
    <property type="entry name" value="SpoIIaa-like"/>
    <property type="match status" value="1"/>
</dbReference>
<evidence type="ECO:0000313" key="4">
    <source>
        <dbReference type="EMBL" id="KKK57483.1"/>
    </source>
</evidence>
<dbReference type="FunFam" id="3.30.750.24:FF:000001">
    <property type="entry name" value="Anti-sigma factor antagonist"/>
    <property type="match status" value="1"/>
</dbReference>